<name>A0ABZ1IEU1_9PSEU</name>
<dbReference type="RefSeq" id="WP_326835069.1">
    <property type="nucleotide sequence ID" value="NZ_CP142149.1"/>
</dbReference>
<dbReference type="Proteomes" id="UP001330812">
    <property type="component" value="Chromosome"/>
</dbReference>
<reference evidence="1 2" key="1">
    <citation type="journal article" date="2015" name="Int. J. Syst. Evol. Microbiol.">
        <title>Amycolatopsis rhabdoformis sp. nov., an actinomycete isolated from a tropical forest soil.</title>
        <authorList>
            <person name="Souza W.R."/>
            <person name="Silva R.E."/>
            <person name="Goodfellow M."/>
            <person name="Busarakam K."/>
            <person name="Figueiro F.S."/>
            <person name="Ferreira D."/>
            <person name="Rodrigues-Filho E."/>
            <person name="Moraes L.A.B."/>
            <person name="Zucchi T.D."/>
        </authorList>
    </citation>
    <scope>NUCLEOTIDE SEQUENCE [LARGE SCALE GENOMIC DNA]</scope>
    <source>
        <strain evidence="1 2">NCIMB 14900</strain>
    </source>
</reference>
<proteinExistence type="predicted"/>
<keyword evidence="2" id="KW-1185">Reference proteome</keyword>
<evidence type="ECO:0008006" key="3">
    <source>
        <dbReference type="Google" id="ProtNLM"/>
    </source>
</evidence>
<gene>
    <name evidence="1" type="ORF">VSH64_09080</name>
</gene>
<accession>A0ABZ1IEU1</accession>
<protein>
    <recommendedName>
        <fullName evidence="3">YbaB/EbfC family nucleoid-associated protein</fullName>
    </recommendedName>
</protein>
<organism evidence="1 2">
    <name type="scientific">Amycolatopsis rhabdoformis</name>
    <dbReference type="NCBI Taxonomy" id="1448059"/>
    <lineage>
        <taxon>Bacteria</taxon>
        <taxon>Bacillati</taxon>
        <taxon>Actinomycetota</taxon>
        <taxon>Actinomycetes</taxon>
        <taxon>Pseudonocardiales</taxon>
        <taxon>Pseudonocardiaceae</taxon>
        <taxon>Amycolatopsis</taxon>
    </lineage>
</organism>
<evidence type="ECO:0000313" key="1">
    <source>
        <dbReference type="EMBL" id="WSE32261.1"/>
    </source>
</evidence>
<evidence type="ECO:0000313" key="2">
    <source>
        <dbReference type="Proteomes" id="UP001330812"/>
    </source>
</evidence>
<dbReference type="EMBL" id="CP142149">
    <property type="protein sequence ID" value="WSE32261.1"/>
    <property type="molecule type" value="Genomic_DNA"/>
</dbReference>
<sequence length="82" mass="8543">MPAEPDLQMTDRILGQRIGSVHISHCSHDGAISVVVALDGAVVDLRITEAAAHRPPGELARDILACIHAAQAPFLGITPSNG</sequence>